<proteinExistence type="inferred from homology"/>
<feature type="region of interest" description="Disordered" evidence="2">
    <location>
        <begin position="1"/>
        <end position="28"/>
    </location>
</feature>
<organism evidence="3 4">
    <name type="scientific">Marinicauda algicola</name>
    <dbReference type="NCBI Taxonomy" id="2029849"/>
    <lineage>
        <taxon>Bacteria</taxon>
        <taxon>Pseudomonadati</taxon>
        <taxon>Pseudomonadota</taxon>
        <taxon>Alphaproteobacteria</taxon>
        <taxon>Maricaulales</taxon>
        <taxon>Maricaulaceae</taxon>
        <taxon>Marinicauda</taxon>
    </lineage>
</organism>
<feature type="compositionally biased region" description="Low complexity" evidence="2">
    <location>
        <begin position="181"/>
        <end position="190"/>
    </location>
</feature>
<dbReference type="InterPro" id="IPR007607">
    <property type="entry name" value="BacA/B"/>
</dbReference>
<evidence type="ECO:0000313" key="4">
    <source>
        <dbReference type="Proteomes" id="UP000308054"/>
    </source>
</evidence>
<feature type="region of interest" description="Disordered" evidence="2">
    <location>
        <begin position="125"/>
        <end position="190"/>
    </location>
</feature>
<dbReference type="EMBL" id="SRXW01000001">
    <property type="protein sequence ID" value="TGY89598.1"/>
    <property type="molecule type" value="Genomic_DNA"/>
</dbReference>
<reference evidence="3 4" key="1">
    <citation type="journal article" date="2017" name="Int. J. Syst. Evol. Microbiol.">
        <title>Marinicauda algicola sp. nov., isolated from a marine red alga Rhodosorus marinus.</title>
        <authorList>
            <person name="Jeong S.E."/>
            <person name="Jeon S.H."/>
            <person name="Chun B.H."/>
            <person name="Kim D.W."/>
            <person name="Jeon C.O."/>
        </authorList>
    </citation>
    <scope>NUCLEOTIDE SEQUENCE [LARGE SCALE GENOMIC DNA]</scope>
    <source>
        <strain evidence="3 4">JCM 31718</strain>
    </source>
</reference>
<keyword evidence="4" id="KW-1185">Reference proteome</keyword>
<dbReference type="OrthoDB" id="5738271at2"/>
<dbReference type="Pfam" id="PF04519">
    <property type="entry name" value="Bactofilin"/>
    <property type="match status" value="1"/>
</dbReference>
<protein>
    <submittedName>
        <fullName evidence="3">Polymer-forming cytoskeletal protein</fullName>
    </submittedName>
</protein>
<name>A0A4S2H2L6_9PROT</name>
<dbReference type="Proteomes" id="UP000308054">
    <property type="component" value="Unassembled WGS sequence"/>
</dbReference>
<feature type="compositionally biased region" description="Pro residues" evidence="2">
    <location>
        <begin position="152"/>
        <end position="162"/>
    </location>
</feature>
<evidence type="ECO:0000313" key="3">
    <source>
        <dbReference type="EMBL" id="TGY89598.1"/>
    </source>
</evidence>
<evidence type="ECO:0000256" key="1">
    <source>
        <dbReference type="ARBA" id="ARBA00044755"/>
    </source>
</evidence>
<sequence>MFSKKDTPSHDAGQPPAQPKRSAMKAQAPSILSADLTITGSIMSDGEVQLDGQVSGDVQAGTLTIGEEASVQGEVVADSVVIRGRVEGSVRARQVQLASTARIEGDIIHSTLAIESGAYFDGNCRRSSDPLSDKPAQSKSSSSSAGSGPKPQSAPPSAPPAPKQASAANATPMFGDDKPKAAAGADPFKS</sequence>
<feature type="compositionally biased region" description="Low complexity" evidence="2">
    <location>
        <begin position="134"/>
        <end position="151"/>
    </location>
</feature>
<evidence type="ECO:0000256" key="2">
    <source>
        <dbReference type="SAM" id="MobiDB-lite"/>
    </source>
</evidence>
<dbReference type="PANTHER" id="PTHR35024">
    <property type="entry name" value="HYPOTHETICAL CYTOSOLIC PROTEIN"/>
    <property type="match status" value="1"/>
</dbReference>
<dbReference type="AlphaFoldDB" id="A0A4S2H2L6"/>
<comment type="similarity">
    <text evidence="1">Belongs to the bactofilin family.</text>
</comment>
<dbReference type="PANTHER" id="PTHR35024:SF4">
    <property type="entry name" value="POLYMER-FORMING CYTOSKELETAL PROTEIN"/>
    <property type="match status" value="1"/>
</dbReference>
<accession>A0A4S2H2L6</accession>
<gene>
    <name evidence="3" type="ORF">E5163_00170</name>
</gene>
<comment type="caution">
    <text evidence="3">The sequence shown here is derived from an EMBL/GenBank/DDBJ whole genome shotgun (WGS) entry which is preliminary data.</text>
</comment>